<dbReference type="PANTHER" id="PTHR22617">
    <property type="entry name" value="CHEMOTAXIS SENSOR HISTIDINE KINASE-RELATED"/>
    <property type="match status" value="1"/>
</dbReference>
<dbReference type="Gene3D" id="2.40.50.180">
    <property type="entry name" value="CheA-289, Domain 4"/>
    <property type="match status" value="1"/>
</dbReference>
<dbReference type="RefSeq" id="WP_289831617.1">
    <property type="nucleotide sequence ID" value="NZ_JAUEDK010000049.1"/>
</dbReference>
<evidence type="ECO:0000256" key="2">
    <source>
        <dbReference type="ARBA" id="ARBA00021483"/>
    </source>
</evidence>
<sequence length="227" mass="24938">MSIDWITPPHGDANEIDDCWNRLGIYGEGSCPLLPRHIHCRNCSVYSQAATAILDRFSSQALATDGNAVNRQDTDSVNGPSRSYVVFRHGDDWLGLPTRLFQEIAELQAIHSLPHQTASRPLLGVTNVRGRLVPCFSLAALLGQPAATEGPTTPCLLVIDHQSLPTALLVDAVLGVERIPESARQTPPATLRRDDEPLTEAVANWRDRRIALLDVDRLHQALNRGLH</sequence>
<dbReference type="InterPro" id="IPR039315">
    <property type="entry name" value="CheW"/>
</dbReference>
<proteinExistence type="predicted"/>
<organism evidence="5 6">
    <name type="scientific">Crenobacter oryzisoli</name>
    <dbReference type="NCBI Taxonomy" id="3056844"/>
    <lineage>
        <taxon>Bacteria</taxon>
        <taxon>Pseudomonadati</taxon>
        <taxon>Pseudomonadota</taxon>
        <taxon>Betaproteobacteria</taxon>
        <taxon>Neisseriales</taxon>
        <taxon>Neisseriaceae</taxon>
        <taxon>Crenobacter</taxon>
    </lineage>
</organism>
<dbReference type="Gene3D" id="2.30.30.40">
    <property type="entry name" value="SH3 Domains"/>
    <property type="match status" value="1"/>
</dbReference>
<comment type="subcellular location">
    <subcellularLocation>
        <location evidence="1">Cytoplasm</location>
    </subcellularLocation>
</comment>
<name>A0ABT7XTD5_9NEIS</name>
<dbReference type="InterPro" id="IPR036061">
    <property type="entry name" value="CheW-like_dom_sf"/>
</dbReference>
<dbReference type="InterPro" id="IPR002545">
    <property type="entry name" value="CheW-lke_dom"/>
</dbReference>
<evidence type="ECO:0000256" key="1">
    <source>
        <dbReference type="ARBA" id="ARBA00004496"/>
    </source>
</evidence>
<dbReference type="Pfam" id="PF01584">
    <property type="entry name" value="CheW"/>
    <property type="match status" value="1"/>
</dbReference>
<protein>
    <recommendedName>
        <fullName evidence="2">Chemotaxis protein CheW</fullName>
    </recommendedName>
</protein>
<accession>A0ABT7XTD5</accession>
<dbReference type="EMBL" id="JAUEDK010000049">
    <property type="protein sequence ID" value="MDN0076988.1"/>
    <property type="molecule type" value="Genomic_DNA"/>
</dbReference>
<evidence type="ECO:0000313" key="6">
    <source>
        <dbReference type="Proteomes" id="UP001168540"/>
    </source>
</evidence>
<feature type="domain" description="CheW-like" evidence="4">
    <location>
        <begin position="81"/>
        <end position="224"/>
    </location>
</feature>
<comment type="caution">
    <text evidence="5">The sequence shown here is derived from an EMBL/GenBank/DDBJ whole genome shotgun (WGS) entry which is preliminary data.</text>
</comment>
<dbReference type="PANTHER" id="PTHR22617:SF45">
    <property type="entry name" value="CHEMOTAXIS PROTEIN CHEW"/>
    <property type="match status" value="1"/>
</dbReference>
<dbReference type="PROSITE" id="PS50851">
    <property type="entry name" value="CHEW"/>
    <property type="match status" value="1"/>
</dbReference>
<evidence type="ECO:0000259" key="4">
    <source>
        <dbReference type="PROSITE" id="PS50851"/>
    </source>
</evidence>
<evidence type="ECO:0000313" key="5">
    <source>
        <dbReference type="EMBL" id="MDN0076988.1"/>
    </source>
</evidence>
<keyword evidence="3" id="KW-0963">Cytoplasm</keyword>
<keyword evidence="6" id="KW-1185">Reference proteome</keyword>
<dbReference type="SMART" id="SM00260">
    <property type="entry name" value="CheW"/>
    <property type="match status" value="1"/>
</dbReference>
<evidence type="ECO:0000256" key="3">
    <source>
        <dbReference type="ARBA" id="ARBA00022490"/>
    </source>
</evidence>
<dbReference type="Proteomes" id="UP001168540">
    <property type="component" value="Unassembled WGS sequence"/>
</dbReference>
<reference evidence="5" key="1">
    <citation type="submission" date="2023-06" db="EMBL/GenBank/DDBJ databases">
        <authorList>
            <person name="Zhang S."/>
        </authorList>
    </citation>
    <scope>NUCLEOTIDE SEQUENCE</scope>
    <source>
        <strain evidence="5">SG2303</strain>
    </source>
</reference>
<dbReference type="SUPFAM" id="SSF50341">
    <property type="entry name" value="CheW-like"/>
    <property type="match status" value="1"/>
</dbReference>
<gene>
    <name evidence="5" type="ORF">QU481_19270</name>
</gene>